<dbReference type="PANTHER" id="PTHR45908">
    <property type="entry name" value="PROTEIN CBG11750-RELATED"/>
    <property type="match status" value="1"/>
</dbReference>
<name>A0ABS9V380_9BACT</name>
<evidence type="ECO:0000313" key="3">
    <source>
        <dbReference type="Proteomes" id="UP001165489"/>
    </source>
</evidence>
<evidence type="ECO:0000259" key="1">
    <source>
        <dbReference type="Pfam" id="PF01764"/>
    </source>
</evidence>
<protein>
    <recommendedName>
        <fullName evidence="1">Fungal lipase-type domain-containing protein</fullName>
    </recommendedName>
</protein>
<dbReference type="SUPFAM" id="SSF53474">
    <property type="entry name" value="alpha/beta-Hydrolases"/>
    <property type="match status" value="1"/>
</dbReference>
<sequence length="515" mass="54870">MDINLLQQTLVQLAGEAANPELTTNSPNLPDTWKTLTTQLVSAPTVGNIQILLAYGNVGSDVIACMALGLPWSNLLGEYHFGFSPQNKQMLPTSVMGDPQGNSTILSLYALAYNYLRSHVWDSLSYLTNPGVTGKPLYLTGMGLGGPLAQIVALDFRPGQKGPADQNIPFNSQPPSYAFSTGNIGTKAFQSLYNQRVSNTYLVTVGSTTLPVDLFPSEPSGSALDFAPLGTSAPVTAPVPQPYFTPWEVRDSIFYLTALGGKPQTFTPSPTSIPSPPAGFSQALAFSLGKMTAMIYQQAMQPDTTGFPDTTSYILVDTINYGGSLIAGVFTNPNCVVIAFRGSITFEEFLSWEAATSTASTPYGQMVVTGANNVYYQDPNNSGTTLADQVIAQVTTYSDKKLYLTGHGFGGVLANMAAADLTFKKTNPSPIKGIYTFGANYWAGTAFSANFNGKLGAVSYQVLRPQDKIATALSNLPLFNPVGNIVVLNGTLNVARDTSHSLDAYLSLLDPSRVI</sequence>
<gene>
    <name evidence="2" type="ORF">MM239_14750</name>
</gene>
<proteinExistence type="predicted"/>
<accession>A0ABS9V380</accession>
<dbReference type="RefSeq" id="WP_241349024.1">
    <property type="nucleotide sequence ID" value="NZ_JAKZGP010000043.1"/>
</dbReference>
<dbReference type="Gene3D" id="3.40.50.1820">
    <property type="entry name" value="alpha/beta hydrolase"/>
    <property type="match status" value="2"/>
</dbReference>
<feature type="domain" description="Fungal lipase-type" evidence="1">
    <location>
        <begin position="337"/>
        <end position="471"/>
    </location>
</feature>
<reference evidence="2" key="1">
    <citation type="submission" date="2022-03" db="EMBL/GenBank/DDBJ databases">
        <title>De novo assembled genomes of Belliella spp. (Cyclobacteriaceae) strains.</title>
        <authorList>
            <person name="Szabo A."/>
            <person name="Korponai K."/>
            <person name="Felfoldi T."/>
        </authorList>
    </citation>
    <scope>NUCLEOTIDE SEQUENCE</scope>
    <source>
        <strain evidence="2">DSM 111904</strain>
    </source>
</reference>
<dbReference type="InterPro" id="IPR002921">
    <property type="entry name" value="Fungal_lipase-type"/>
</dbReference>
<organism evidence="2 3">
    <name type="scientific">Belliella filtrata</name>
    <dbReference type="NCBI Taxonomy" id="2923435"/>
    <lineage>
        <taxon>Bacteria</taxon>
        <taxon>Pseudomonadati</taxon>
        <taxon>Bacteroidota</taxon>
        <taxon>Cytophagia</taxon>
        <taxon>Cytophagales</taxon>
        <taxon>Cyclobacteriaceae</taxon>
        <taxon>Belliella</taxon>
    </lineage>
</organism>
<dbReference type="Proteomes" id="UP001165489">
    <property type="component" value="Unassembled WGS sequence"/>
</dbReference>
<keyword evidence="3" id="KW-1185">Reference proteome</keyword>
<evidence type="ECO:0000313" key="2">
    <source>
        <dbReference type="EMBL" id="MCH7410664.1"/>
    </source>
</evidence>
<comment type="caution">
    <text evidence="2">The sequence shown here is derived from an EMBL/GenBank/DDBJ whole genome shotgun (WGS) entry which is preliminary data.</text>
</comment>
<dbReference type="EMBL" id="JAKZGP010000043">
    <property type="protein sequence ID" value="MCH7410664.1"/>
    <property type="molecule type" value="Genomic_DNA"/>
</dbReference>
<dbReference type="InterPro" id="IPR029058">
    <property type="entry name" value="AB_hydrolase_fold"/>
</dbReference>
<dbReference type="Pfam" id="PF01764">
    <property type="entry name" value="Lipase_3"/>
    <property type="match status" value="1"/>
</dbReference>